<organism evidence="1">
    <name type="scientific">Fagus sylvatica</name>
    <name type="common">Beechnut</name>
    <dbReference type="NCBI Taxonomy" id="28930"/>
    <lineage>
        <taxon>Eukaryota</taxon>
        <taxon>Viridiplantae</taxon>
        <taxon>Streptophyta</taxon>
        <taxon>Embryophyta</taxon>
        <taxon>Tracheophyta</taxon>
        <taxon>Spermatophyta</taxon>
        <taxon>Magnoliopsida</taxon>
        <taxon>eudicotyledons</taxon>
        <taxon>Gunneridae</taxon>
        <taxon>Pentapetalae</taxon>
        <taxon>rosids</taxon>
        <taxon>fabids</taxon>
        <taxon>Fagales</taxon>
        <taxon>Fagaceae</taxon>
        <taxon>Fagus</taxon>
    </lineage>
</organism>
<dbReference type="AlphaFoldDB" id="A0A2N9HNK4"/>
<proteinExistence type="predicted"/>
<name>A0A2N9HNK4_FAGSY</name>
<protein>
    <submittedName>
        <fullName evidence="1">Uncharacterized protein</fullName>
    </submittedName>
</protein>
<reference evidence="1" key="1">
    <citation type="submission" date="2018-02" db="EMBL/GenBank/DDBJ databases">
        <authorList>
            <person name="Cohen D.B."/>
            <person name="Kent A.D."/>
        </authorList>
    </citation>
    <scope>NUCLEOTIDE SEQUENCE</scope>
</reference>
<gene>
    <name evidence="1" type="ORF">FSB_LOCUS41437</name>
</gene>
<dbReference type="EMBL" id="OIVN01003780">
    <property type="protein sequence ID" value="SPD13555.1"/>
    <property type="molecule type" value="Genomic_DNA"/>
</dbReference>
<accession>A0A2N9HNK4</accession>
<sequence>MSKMEAITESLEFCSERGCESNVSSVPIDPVSTGVADKTTGAGLARISTSRAIRVQFGGAQWWWGPTKEFDVELNVRIFLWQGKEEIDHEALSYVTKDMKSRFLVGITKGARSISDDVVFSKKITSRSLGPKVALEAELGSWRPSEALEAEIRSWRPSEALEAEIGSWRPSEALEAEQGL</sequence>
<evidence type="ECO:0000313" key="1">
    <source>
        <dbReference type="EMBL" id="SPD13555.1"/>
    </source>
</evidence>